<reference evidence="2" key="2">
    <citation type="submission" date="2020-05" db="EMBL/GenBank/DDBJ databases">
        <authorList>
            <person name="Kim H.-S."/>
            <person name="Proctor R.H."/>
            <person name="Brown D.W."/>
        </authorList>
    </citation>
    <scope>NUCLEOTIDE SEQUENCE</scope>
    <source>
        <strain evidence="2">NRRL 22465</strain>
    </source>
</reference>
<accession>A0A8H4UHF6</accession>
<organism evidence="2 3">
    <name type="scientific">Fusarium zealandicum</name>
    <dbReference type="NCBI Taxonomy" id="1053134"/>
    <lineage>
        <taxon>Eukaryota</taxon>
        <taxon>Fungi</taxon>
        <taxon>Dikarya</taxon>
        <taxon>Ascomycota</taxon>
        <taxon>Pezizomycotina</taxon>
        <taxon>Sordariomycetes</taxon>
        <taxon>Hypocreomycetidae</taxon>
        <taxon>Hypocreales</taxon>
        <taxon>Nectriaceae</taxon>
        <taxon>Fusarium</taxon>
        <taxon>Fusarium staphyleae species complex</taxon>
    </lineage>
</organism>
<evidence type="ECO:0000313" key="2">
    <source>
        <dbReference type="EMBL" id="KAF4976754.1"/>
    </source>
</evidence>
<dbReference type="OrthoDB" id="2520703at2759"/>
<name>A0A8H4UHF6_9HYPO</name>
<dbReference type="Gene3D" id="3.80.10.10">
    <property type="entry name" value="Ribonuclease Inhibitor"/>
    <property type="match status" value="1"/>
</dbReference>
<dbReference type="InterPro" id="IPR001810">
    <property type="entry name" value="F-box_dom"/>
</dbReference>
<keyword evidence="3" id="KW-1185">Reference proteome</keyword>
<protein>
    <recommendedName>
        <fullName evidence="1">F-box domain-containing protein</fullName>
    </recommendedName>
</protein>
<dbReference type="Proteomes" id="UP000635477">
    <property type="component" value="Unassembled WGS sequence"/>
</dbReference>
<dbReference type="Gene3D" id="1.20.1280.50">
    <property type="match status" value="1"/>
</dbReference>
<sequence>MLRLPDEIWCDVFSYFERTLPRRTQSWSSDVPSGEYKNLASLCLVCRQFRRIAQAKLHCTIDLQHTETPAKSIMSLARTLLSKPLLGHHVRAFALPERVSREESRKFQDPMEFFKEALKDHDKLYRELGRFLGNRNYVLDEVFLTVILARMPRLQLLDFTFSPSTMIVLYVLEVVILAALSNQGLCTPMEYFLDIMNRYTALGRGMLQLREIRIGCATEGRVINMCTLEAILLYPKIEALRLFGAAWARQEDRRMRWKDHASNLRFLQIQDCIIDMESLEEILTRCKDLRTLYIQLSEDINWAIDFSGFTRLLTTLGQNLKELDLDTYQFHLSDMNVSQGHLESLQAMTSLRVLKIAPLDLVDPQRPEDGALLSAQEASQVMDALPCSLEELHFYPGAEADIMGNINRSIARGSFPELRKVAVERPPDSSTDPSALVPESSDWIIHSRANYNSHRYVDDFGLLSIMEKRK</sequence>
<reference evidence="2" key="1">
    <citation type="journal article" date="2020" name="BMC Genomics">
        <title>Correction to: Identification and distribution of gene clusters required for synthesis of sphingolipid metabolism inhibitors in diverse species of the filamentous fungus Fusarium.</title>
        <authorList>
            <person name="Kim H.S."/>
            <person name="Lohmar J.M."/>
            <person name="Busman M."/>
            <person name="Brown D.W."/>
            <person name="Naumann T.A."/>
            <person name="Divon H.H."/>
            <person name="Lysoe E."/>
            <person name="Uhlig S."/>
            <person name="Proctor R.H."/>
        </authorList>
    </citation>
    <scope>NUCLEOTIDE SEQUENCE</scope>
    <source>
        <strain evidence="2">NRRL 22465</strain>
    </source>
</reference>
<comment type="caution">
    <text evidence="2">The sequence shown here is derived from an EMBL/GenBank/DDBJ whole genome shotgun (WGS) entry which is preliminary data.</text>
</comment>
<feature type="domain" description="F-box" evidence="1">
    <location>
        <begin position="2"/>
        <end position="54"/>
    </location>
</feature>
<gene>
    <name evidence="2" type="ORF">FZEAL_6633</name>
</gene>
<evidence type="ECO:0000259" key="1">
    <source>
        <dbReference type="Pfam" id="PF12937"/>
    </source>
</evidence>
<dbReference type="EMBL" id="JABEYC010000492">
    <property type="protein sequence ID" value="KAF4976754.1"/>
    <property type="molecule type" value="Genomic_DNA"/>
</dbReference>
<dbReference type="AlphaFoldDB" id="A0A8H4UHF6"/>
<dbReference type="InterPro" id="IPR032675">
    <property type="entry name" value="LRR_dom_sf"/>
</dbReference>
<proteinExistence type="predicted"/>
<dbReference type="Pfam" id="PF12937">
    <property type="entry name" value="F-box-like"/>
    <property type="match status" value="1"/>
</dbReference>
<dbReference type="SUPFAM" id="SSF52047">
    <property type="entry name" value="RNI-like"/>
    <property type="match status" value="1"/>
</dbReference>
<evidence type="ECO:0000313" key="3">
    <source>
        <dbReference type="Proteomes" id="UP000635477"/>
    </source>
</evidence>